<dbReference type="EMBL" id="BLKG01000128">
    <property type="protein sequence ID" value="GFF96372.1"/>
    <property type="molecule type" value="Genomic_DNA"/>
</dbReference>
<dbReference type="Proteomes" id="UP000465266">
    <property type="component" value="Unassembled WGS sequence"/>
</dbReference>
<dbReference type="PANTHER" id="PTHR42791">
    <property type="entry name" value="GNAT FAMILY ACETYLTRANSFERASE"/>
    <property type="match status" value="1"/>
</dbReference>
<dbReference type="InterPro" id="IPR052523">
    <property type="entry name" value="Trichothecene_AcTrans"/>
</dbReference>
<dbReference type="CDD" id="cd04301">
    <property type="entry name" value="NAT_SF"/>
    <property type="match status" value="1"/>
</dbReference>
<evidence type="ECO:0000259" key="1">
    <source>
        <dbReference type="Pfam" id="PF00583"/>
    </source>
</evidence>
<protein>
    <recommendedName>
        <fullName evidence="1">N-acetyltransferase domain-containing protein</fullName>
    </recommendedName>
</protein>
<dbReference type="InterPro" id="IPR016181">
    <property type="entry name" value="Acyl_CoA_acyltransferase"/>
</dbReference>
<organism evidence="2 3">
    <name type="scientific">Aspergillus udagawae</name>
    <dbReference type="NCBI Taxonomy" id="91492"/>
    <lineage>
        <taxon>Eukaryota</taxon>
        <taxon>Fungi</taxon>
        <taxon>Dikarya</taxon>
        <taxon>Ascomycota</taxon>
        <taxon>Pezizomycotina</taxon>
        <taxon>Eurotiomycetes</taxon>
        <taxon>Eurotiomycetidae</taxon>
        <taxon>Eurotiales</taxon>
        <taxon>Aspergillaceae</taxon>
        <taxon>Aspergillus</taxon>
        <taxon>Aspergillus subgen. Fumigati</taxon>
    </lineage>
</organism>
<dbReference type="InterPro" id="IPR000182">
    <property type="entry name" value="GNAT_dom"/>
</dbReference>
<evidence type="ECO:0000313" key="2">
    <source>
        <dbReference type="EMBL" id="GFF96372.1"/>
    </source>
</evidence>
<dbReference type="Gene3D" id="3.40.630.30">
    <property type="match status" value="1"/>
</dbReference>
<dbReference type="PANTHER" id="PTHR42791:SF2">
    <property type="entry name" value="N-ACETYLTRANSFERASE DOMAIN-CONTAINING PROTEIN"/>
    <property type="match status" value="1"/>
</dbReference>
<sequence length="227" mass="25834">MGFALREARPGDIYEMAQVMVAAYEDHPIWTRMMHSVPVPSQVEFTAATLRQRFRSGVVRYFKIEEAQESDNLDKVVAWAGLKLPSRRQAQETRITLPDGVDGQSAEDFFKTLSPPLAKYGYDPEKHCEFRGLVVRPDRQRLGLGRWLVAHRSNIVNSYGYTTYMIARNTSLNLFRQHGAVVLDTVQLEMTRYGEANLSDGRVYVMRQDVAGVNPSQNSMTDQEQEG</sequence>
<dbReference type="SUPFAM" id="SSF55729">
    <property type="entry name" value="Acyl-CoA N-acyltransferases (Nat)"/>
    <property type="match status" value="1"/>
</dbReference>
<name>A0ABQ1B9Q8_9EURO</name>
<gene>
    <name evidence="2" type="ORF">IFM53868_08506</name>
</gene>
<dbReference type="Pfam" id="PF00583">
    <property type="entry name" value="Acetyltransf_1"/>
    <property type="match status" value="1"/>
</dbReference>
<comment type="caution">
    <text evidence="2">The sequence shown here is derived from an EMBL/GenBank/DDBJ whole genome shotgun (WGS) entry which is preliminary data.</text>
</comment>
<accession>A0ABQ1B9Q8</accession>
<keyword evidence="3" id="KW-1185">Reference proteome</keyword>
<feature type="domain" description="N-acetyltransferase" evidence="1">
    <location>
        <begin position="122"/>
        <end position="179"/>
    </location>
</feature>
<evidence type="ECO:0000313" key="3">
    <source>
        <dbReference type="Proteomes" id="UP000465266"/>
    </source>
</evidence>
<proteinExistence type="predicted"/>
<reference evidence="2 3" key="1">
    <citation type="submission" date="2020-01" db="EMBL/GenBank/DDBJ databases">
        <title>Draft genome sequence of Aspergillus udagawae IFM 53868.</title>
        <authorList>
            <person name="Takahashi H."/>
            <person name="Yaguchi T."/>
        </authorList>
    </citation>
    <scope>NUCLEOTIDE SEQUENCE [LARGE SCALE GENOMIC DNA]</scope>
    <source>
        <strain evidence="2 3">IFM 53868</strain>
    </source>
</reference>